<sequence>MPTVAAIPANAVPAKKKKSRTFTVGLMPGSRFPTAWNANGEAIRHMETLSQYRKPPTLKALRNAQHMPPALIRSF</sequence>
<evidence type="ECO:0000313" key="1">
    <source>
        <dbReference type="EMBL" id="XBH05700.1"/>
    </source>
</evidence>
<gene>
    <name evidence="1" type="ORF">V5E97_06665</name>
</gene>
<reference evidence="1" key="1">
    <citation type="submission" date="2024-05" db="EMBL/GenBank/DDBJ databases">
        <title>Planctomycetes of the genus Singulisphaera possess chitinolytic capabilities.</title>
        <authorList>
            <person name="Ivanova A."/>
        </authorList>
    </citation>
    <scope>NUCLEOTIDE SEQUENCE</scope>
    <source>
        <strain evidence="1">Ch08T</strain>
    </source>
</reference>
<name>A0AAU7CKM2_9BACT</name>
<dbReference type="RefSeq" id="WP_406698549.1">
    <property type="nucleotide sequence ID" value="NZ_CP155447.1"/>
</dbReference>
<dbReference type="AlphaFoldDB" id="A0AAU7CKM2"/>
<protein>
    <submittedName>
        <fullName evidence="1">Uncharacterized protein</fullName>
    </submittedName>
</protein>
<proteinExistence type="predicted"/>
<organism evidence="1">
    <name type="scientific">Singulisphaera sp. Ch08</name>
    <dbReference type="NCBI Taxonomy" id="3120278"/>
    <lineage>
        <taxon>Bacteria</taxon>
        <taxon>Pseudomonadati</taxon>
        <taxon>Planctomycetota</taxon>
        <taxon>Planctomycetia</taxon>
        <taxon>Isosphaerales</taxon>
        <taxon>Isosphaeraceae</taxon>
        <taxon>Singulisphaera</taxon>
    </lineage>
</organism>
<accession>A0AAU7CKM2</accession>
<dbReference type="EMBL" id="CP155447">
    <property type="protein sequence ID" value="XBH05700.1"/>
    <property type="molecule type" value="Genomic_DNA"/>
</dbReference>